<dbReference type="PANTHER" id="PTHR37423:SF2">
    <property type="entry name" value="MEMBRANE-BOUND LYTIC MUREIN TRANSGLYCOSYLASE C"/>
    <property type="match status" value="1"/>
</dbReference>
<dbReference type="CDD" id="cd00118">
    <property type="entry name" value="LysM"/>
    <property type="match status" value="1"/>
</dbReference>
<dbReference type="Pfam" id="PF01476">
    <property type="entry name" value="LysM"/>
    <property type="match status" value="1"/>
</dbReference>
<sequence>MYKILFILIFSTVTVYGDLVEEKYPSYSYVFSEFDVERSYVYNDAFQKFVFKNEKGLRRFYKRSIKRGKVILPTLRNILGDENVSDLFIYLSMVESGFVSHAVSPKKAVGLWQFMPATAKQYNLTVSDHYDERCDTRSSTSAAMAYLNKLYRQFGKWYVAAMAYNCGEGCVERAIKKAGTDDIAVLTDDRLKYLPKETRDYIKKILLVAMIGENEILGFDIQGGSIANLDVTEVEVSGGTDLADVASLLTMEKSELLKLNKKVKNGILPHEKPKYNIMIPSAKIYAFYLRYELYRCESDVKVHSLSHRVKMGETLTSIAELYNSTKEEIMMMNNLLDEYLVLDQLLLVPVSEKMFQKVQSKGKVK</sequence>
<keyword evidence="3" id="KW-0326">Glycosidase</keyword>
<dbReference type="SUPFAM" id="SSF53955">
    <property type="entry name" value="Lysozyme-like"/>
    <property type="match status" value="1"/>
</dbReference>
<dbReference type="EC" id="3.2.1.-" evidence="3"/>
<dbReference type="InterPro" id="IPR023346">
    <property type="entry name" value="Lysozyme-like_dom_sf"/>
</dbReference>
<dbReference type="SMART" id="SM00257">
    <property type="entry name" value="LysM"/>
    <property type="match status" value="1"/>
</dbReference>
<dbReference type="Gene3D" id="3.10.350.10">
    <property type="entry name" value="LysM domain"/>
    <property type="match status" value="1"/>
</dbReference>
<dbReference type="CDD" id="cd16894">
    <property type="entry name" value="MltD-like"/>
    <property type="match status" value="1"/>
</dbReference>
<dbReference type="Gene3D" id="1.10.530.10">
    <property type="match status" value="1"/>
</dbReference>
<dbReference type="GO" id="GO:0016798">
    <property type="term" value="F:hydrolase activity, acting on glycosyl bonds"/>
    <property type="evidence" value="ECO:0007669"/>
    <property type="project" value="UniProtKB-KW"/>
</dbReference>
<protein>
    <submittedName>
        <fullName evidence="3">Membrane-bound lytic murein transglycosylase D (EC)</fullName>
        <ecNumber evidence="3">3.2.1.-</ecNumber>
    </submittedName>
</protein>
<dbReference type="InterPro" id="IPR018392">
    <property type="entry name" value="LysM"/>
</dbReference>
<proteinExistence type="inferred from homology"/>
<dbReference type="Pfam" id="PF01464">
    <property type="entry name" value="SLT"/>
    <property type="match status" value="1"/>
</dbReference>
<dbReference type="PROSITE" id="PS51782">
    <property type="entry name" value="LYSM"/>
    <property type="match status" value="1"/>
</dbReference>
<dbReference type="SUPFAM" id="SSF54106">
    <property type="entry name" value="LysM domain"/>
    <property type="match status" value="1"/>
</dbReference>
<keyword evidence="3" id="KW-0378">Hydrolase</keyword>
<organism evidence="3">
    <name type="scientific">uncultured Sulfurovum sp</name>
    <dbReference type="NCBI Taxonomy" id="269237"/>
    <lineage>
        <taxon>Bacteria</taxon>
        <taxon>Pseudomonadati</taxon>
        <taxon>Campylobacterota</taxon>
        <taxon>Epsilonproteobacteria</taxon>
        <taxon>Campylobacterales</taxon>
        <taxon>Sulfurovaceae</taxon>
        <taxon>Sulfurovum</taxon>
        <taxon>environmental samples</taxon>
    </lineage>
</organism>
<accession>A0A6S6TWT0</accession>
<evidence type="ECO:0000259" key="2">
    <source>
        <dbReference type="PROSITE" id="PS51782"/>
    </source>
</evidence>
<dbReference type="InterPro" id="IPR036779">
    <property type="entry name" value="LysM_dom_sf"/>
</dbReference>
<comment type="similarity">
    <text evidence="1">Belongs to the transglycosylase Slt family.</text>
</comment>
<gene>
    <name evidence="3" type="ORF">HELGO_WM7050</name>
</gene>
<dbReference type="AlphaFoldDB" id="A0A6S6TWT0"/>
<evidence type="ECO:0000256" key="1">
    <source>
        <dbReference type="ARBA" id="ARBA00007734"/>
    </source>
</evidence>
<feature type="domain" description="LysM" evidence="2">
    <location>
        <begin position="305"/>
        <end position="348"/>
    </location>
</feature>
<dbReference type="InterPro" id="IPR008258">
    <property type="entry name" value="Transglycosylase_SLT_dom_1"/>
</dbReference>
<dbReference type="EMBL" id="CACVAS010000128">
    <property type="protein sequence ID" value="CAA6825092.1"/>
    <property type="molecule type" value="Genomic_DNA"/>
</dbReference>
<evidence type="ECO:0000313" key="3">
    <source>
        <dbReference type="EMBL" id="CAA6825092.1"/>
    </source>
</evidence>
<dbReference type="PANTHER" id="PTHR37423">
    <property type="entry name" value="SOLUBLE LYTIC MUREIN TRANSGLYCOSYLASE-RELATED"/>
    <property type="match status" value="1"/>
</dbReference>
<name>A0A6S6TWT0_9BACT</name>
<reference evidence="3" key="1">
    <citation type="submission" date="2020-01" db="EMBL/GenBank/DDBJ databases">
        <authorList>
            <person name="Meier V. D."/>
            <person name="Meier V D."/>
        </authorList>
    </citation>
    <scope>NUCLEOTIDE SEQUENCE</scope>
    <source>
        <strain evidence="3">HLG_WM_MAG_01</strain>
    </source>
</reference>